<evidence type="ECO:0000313" key="3">
    <source>
        <dbReference type="EMBL" id="CAB4198356.1"/>
    </source>
</evidence>
<name>A0A6J5RW38_9CAUD</name>
<dbReference type="Pfam" id="PF03354">
    <property type="entry name" value="TerL_ATPase"/>
    <property type="match status" value="1"/>
</dbReference>
<proteinExistence type="predicted"/>
<dbReference type="InterPro" id="IPR005021">
    <property type="entry name" value="Terminase_largesu-like"/>
</dbReference>
<dbReference type="InterPro" id="IPR046462">
    <property type="entry name" value="TerL_nuclease"/>
</dbReference>
<dbReference type="PANTHER" id="PTHR41287:SF1">
    <property type="entry name" value="PROTEIN YMFN"/>
    <property type="match status" value="1"/>
</dbReference>
<dbReference type="InterPro" id="IPR046461">
    <property type="entry name" value="TerL_ATPase"/>
</dbReference>
<organism evidence="3">
    <name type="scientific">uncultured Caudovirales phage</name>
    <dbReference type="NCBI Taxonomy" id="2100421"/>
    <lineage>
        <taxon>Viruses</taxon>
        <taxon>Duplodnaviria</taxon>
        <taxon>Heunggongvirae</taxon>
        <taxon>Uroviricota</taxon>
        <taxon>Caudoviricetes</taxon>
        <taxon>Peduoviridae</taxon>
        <taxon>Maltschvirus</taxon>
        <taxon>Maltschvirus maltsch</taxon>
    </lineage>
</organism>
<evidence type="ECO:0000259" key="2">
    <source>
        <dbReference type="Pfam" id="PF20441"/>
    </source>
</evidence>
<accession>A0A6J5RW38</accession>
<sequence length="484" mass="54628">MEINAERVIMEGMGDVVAKFSEEWIVQTKGRWAGDLLKLEPWQRAFLDELFLQYDDGEQVYREALLGISRKNGKSTLSAAIALYMLLASGEQGPEVYVAAGSKDQARIVFNQAREFVDASPRLRDWLQPQRDVILCRANNGVLRVLSSDAGHQYGLNPSGVVIDELWVHQNPDLYYALTTGQLARENPLVVSITTAGFDRDSICYNLYERGKRLEDAGGLKAMREEAFLFKWYEAPPDATINDHGGWKAANPSSWIKAIDLQRESQRLPESVFRRLHLNQWTESEDAWIKPHEWDVCKGTPVFDPQQPSYMGVDVGIRRDSAAIIWAQWHGDALHIGELVLTPEEQGESFGVADVRGAIVNEAKRHQQIREIAFDPWSFRESAEILAESGLPMVEFPQNNSRMSPASENLYELVKEQRLVHDGNRVLRSHVLSAVVAPTDRGGWRISKRKSLERIDAAISLAMAADRAVTMRYAKPVRRSAAFL</sequence>
<dbReference type="Pfam" id="PF20441">
    <property type="entry name" value="TerL_nuclease"/>
    <property type="match status" value="1"/>
</dbReference>
<dbReference type="Gene3D" id="3.30.420.240">
    <property type="match status" value="1"/>
</dbReference>
<dbReference type="InterPro" id="IPR027417">
    <property type="entry name" value="P-loop_NTPase"/>
</dbReference>
<dbReference type="PANTHER" id="PTHR41287">
    <property type="match status" value="1"/>
</dbReference>
<protein>
    <submittedName>
        <fullName evidence="3">COG4626 Phage terminase-like protein, large subunit</fullName>
    </submittedName>
</protein>
<dbReference type="Gene3D" id="3.40.50.300">
    <property type="entry name" value="P-loop containing nucleotide triphosphate hydrolases"/>
    <property type="match status" value="1"/>
</dbReference>
<feature type="domain" description="Terminase large subunit-like ATPase" evidence="1">
    <location>
        <begin position="41"/>
        <end position="212"/>
    </location>
</feature>
<evidence type="ECO:0000259" key="1">
    <source>
        <dbReference type="Pfam" id="PF03354"/>
    </source>
</evidence>
<dbReference type="EMBL" id="LR797260">
    <property type="protein sequence ID" value="CAB4198356.1"/>
    <property type="molecule type" value="Genomic_DNA"/>
</dbReference>
<reference evidence="3" key="1">
    <citation type="submission" date="2020-05" db="EMBL/GenBank/DDBJ databases">
        <authorList>
            <person name="Chiriac C."/>
            <person name="Salcher M."/>
            <person name="Ghai R."/>
            <person name="Kavagutti S V."/>
        </authorList>
    </citation>
    <scope>NUCLEOTIDE SEQUENCE</scope>
</reference>
<feature type="domain" description="Terminase large subunit-like endonuclease" evidence="2">
    <location>
        <begin position="359"/>
        <end position="468"/>
    </location>
</feature>
<dbReference type="GO" id="GO:0004519">
    <property type="term" value="F:endonuclease activity"/>
    <property type="evidence" value="ECO:0007669"/>
    <property type="project" value="InterPro"/>
</dbReference>
<gene>
    <name evidence="3" type="ORF">UFOVP1313_72</name>
</gene>